<dbReference type="EMBL" id="CM016554">
    <property type="protein sequence ID" value="TKW24871.1"/>
    <property type="molecule type" value="Genomic_DNA"/>
</dbReference>
<protein>
    <submittedName>
        <fullName evidence="2">Uncharacterized protein</fullName>
    </submittedName>
</protein>
<gene>
    <name evidence="2" type="ORF">SEVIR_3G078133v2</name>
</gene>
<dbReference type="Gramene" id="TKW24871">
    <property type="protein sequence ID" value="TKW24871"/>
    <property type="gene ID" value="SEVIR_3G078133v2"/>
</dbReference>
<reference evidence="2" key="1">
    <citation type="submission" date="2019-03" db="EMBL/GenBank/DDBJ databases">
        <title>WGS assembly of Setaria viridis.</title>
        <authorList>
            <person name="Huang P."/>
            <person name="Jenkins J."/>
            <person name="Grimwood J."/>
            <person name="Barry K."/>
            <person name="Healey A."/>
            <person name="Mamidi S."/>
            <person name="Sreedasyam A."/>
            <person name="Shu S."/>
            <person name="Feldman M."/>
            <person name="Wu J."/>
            <person name="Yu Y."/>
            <person name="Chen C."/>
            <person name="Johnson J."/>
            <person name="Rokhsar D."/>
            <person name="Baxter I."/>
            <person name="Schmutz J."/>
            <person name="Brutnell T."/>
            <person name="Kellogg E."/>
        </authorList>
    </citation>
    <scope>NUCLEOTIDE SEQUENCE [LARGE SCALE GENOMIC DNA]</scope>
</reference>
<evidence type="ECO:0000313" key="3">
    <source>
        <dbReference type="Proteomes" id="UP000298652"/>
    </source>
</evidence>
<dbReference type="AlphaFoldDB" id="A0A4U6V6L9"/>
<evidence type="ECO:0000313" key="2">
    <source>
        <dbReference type="EMBL" id="TKW24871.1"/>
    </source>
</evidence>
<name>A0A4U6V6L9_SETVI</name>
<evidence type="ECO:0000256" key="1">
    <source>
        <dbReference type="SAM" id="MobiDB-lite"/>
    </source>
</evidence>
<dbReference type="Proteomes" id="UP000298652">
    <property type="component" value="Chromosome 3"/>
</dbReference>
<feature type="region of interest" description="Disordered" evidence="1">
    <location>
        <begin position="72"/>
        <end position="103"/>
    </location>
</feature>
<accession>A0A4U6V6L9</accession>
<keyword evidence="3" id="KW-1185">Reference proteome</keyword>
<feature type="compositionally biased region" description="Polar residues" evidence="1">
    <location>
        <begin position="89"/>
        <end position="103"/>
    </location>
</feature>
<proteinExistence type="predicted"/>
<sequence>MQVGYIEVHLTQTKPDIKVANNGDLEPAHGSHHGRKRNCLLSLDHGATGGNSYCGAHLRCEPDEYDALVQGNSRHRRERAAPRARSQREIQWSFMSSTSHPTT</sequence>
<organism evidence="2 3">
    <name type="scientific">Setaria viridis</name>
    <name type="common">Green bristlegrass</name>
    <name type="synonym">Setaria italica subsp. viridis</name>
    <dbReference type="NCBI Taxonomy" id="4556"/>
    <lineage>
        <taxon>Eukaryota</taxon>
        <taxon>Viridiplantae</taxon>
        <taxon>Streptophyta</taxon>
        <taxon>Embryophyta</taxon>
        <taxon>Tracheophyta</taxon>
        <taxon>Spermatophyta</taxon>
        <taxon>Magnoliopsida</taxon>
        <taxon>Liliopsida</taxon>
        <taxon>Poales</taxon>
        <taxon>Poaceae</taxon>
        <taxon>PACMAD clade</taxon>
        <taxon>Panicoideae</taxon>
        <taxon>Panicodae</taxon>
        <taxon>Paniceae</taxon>
        <taxon>Cenchrinae</taxon>
        <taxon>Setaria</taxon>
    </lineage>
</organism>